<dbReference type="Gene3D" id="3.30.200.20">
    <property type="entry name" value="Phosphorylase Kinase, domain 1"/>
    <property type="match status" value="1"/>
</dbReference>
<evidence type="ECO:0000256" key="7">
    <source>
        <dbReference type="ARBA" id="ARBA00023180"/>
    </source>
</evidence>
<dbReference type="InterPro" id="IPR000719">
    <property type="entry name" value="Prot_kinase_dom"/>
</dbReference>
<accession>M1BQU9</accession>
<evidence type="ECO:0000313" key="11">
    <source>
        <dbReference type="Proteomes" id="UP000011115"/>
    </source>
</evidence>
<evidence type="ECO:0000256" key="3">
    <source>
        <dbReference type="ARBA" id="ARBA00022692"/>
    </source>
</evidence>
<evidence type="ECO:0000256" key="2">
    <source>
        <dbReference type="ARBA" id="ARBA00022527"/>
    </source>
</evidence>
<dbReference type="InterPro" id="IPR017441">
    <property type="entry name" value="Protein_kinase_ATP_BS"/>
</dbReference>
<feature type="domain" description="Protein kinase" evidence="9">
    <location>
        <begin position="3"/>
        <end position="89"/>
    </location>
</feature>
<feature type="binding site" evidence="8">
    <location>
        <position position="31"/>
    </location>
    <ligand>
        <name>ATP</name>
        <dbReference type="ChEBI" id="CHEBI:30616"/>
    </ligand>
</feature>
<keyword evidence="2" id="KW-0723">Serine/threonine-protein kinase</keyword>
<dbReference type="GO" id="GO:0005524">
    <property type="term" value="F:ATP binding"/>
    <property type="evidence" value="ECO:0007669"/>
    <property type="project" value="UniProtKB-UniRule"/>
</dbReference>
<keyword evidence="7" id="KW-0325">Glycoprotein</keyword>
<dbReference type="Pfam" id="PF07714">
    <property type="entry name" value="PK_Tyr_Ser-Thr"/>
    <property type="match status" value="1"/>
</dbReference>
<evidence type="ECO:0000256" key="5">
    <source>
        <dbReference type="ARBA" id="ARBA00022989"/>
    </source>
</evidence>
<comment type="subcellular location">
    <subcellularLocation>
        <location evidence="1">Membrane</location>
        <topology evidence="1">Single-pass type I membrane protein</topology>
    </subcellularLocation>
</comment>
<evidence type="ECO:0000256" key="1">
    <source>
        <dbReference type="ARBA" id="ARBA00004479"/>
    </source>
</evidence>
<reference evidence="11" key="1">
    <citation type="journal article" date="2011" name="Nature">
        <title>Genome sequence and analysis of the tuber crop potato.</title>
        <authorList>
            <consortium name="The Potato Genome Sequencing Consortium"/>
        </authorList>
    </citation>
    <scope>NUCLEOTIDE SEQUENCE [LARGE SCALE GENOMIC DNA]</scope>
    <source>
        <strain evidence="11">cv. DM1-3 516 R44</strain>
    </source>
</reference>
<keyword evidence="4" id="KW-0732">Signal</keyword>
<proteinExistence type="predicted"/>
<evidence type="ECO:0000259" key="9">
    <source>
        <dbReference type="PROSITE" id="PS50011"/>
    </source>
</evidence>
<keyword evidence="5" id="KW-1133">Transmembrane helix</keyword>
<evidence type="ECO:0000313" key="10">
    <source>
        <dbReference type="EnsemblPlants" id="PGSC0003DMT400050779"/>
    </source>
</evidence>
<dbReference type="EnsemblPlants" id="PGSC0003DMT400050779">
    <property type="protein sequence ID" value="PGSC0003DMT400050779"/>
    <property type="gene ID" value="PGSC0003DMG400019722"/>
</dbReference>
<dbReference type="GO" id="GO:0004674">
    <property type="term" value="F:protein serine/threonine kinase activity"/>
    <property type="evidence" value="ECO:0007669"/>
    <property type="project" value="UniProtKB-KW"/>
</dbReference>
<dbReference type="Proteomes" id="UP000011115">
    <property type="component" value="Unassembled WGS sequence"/>
</dbReference>
<dbReference type="Gramene" id="PGSC0003DMT400050779">
    <property type="protein sequence ID" value="PGSC0003DMT400050779"/>
    <property type="gene ID" value="PGSC0003DMG400019722"/>
</dbReference>
<keyword evidence="3" id="KW-0812">Transmembrane</keyword>
<name>M1BQU9_SOLTU</name>
<keyword evidence="2" id="KW-0808">Transferase</keyword>
<keyword evidence="6" id="KW-0472">Membrane</keyword>
<dbReference type="InterPro" id="IPR011009">
    <property type="entry name" value="Kinase-like_dom_sf"/>
</dbReference>
<dbReference type="HOGENOM" id="CLU_000288_139_5_1"/>
<evidence type="ECO:0000256" key="8">
    <source>
        <dbReference type="PROSITE-ProRule" id="PRU10141"/>
    </source>
</evidence>
<dbReference type="SUPFAM" id="SSF56112">
    <property type="entry name" value="Protein kinase-like (PK-like)"/>
    <property type="match status" value="1"/>
</dbReference>
<dbReference type="GO" id="GO:0016020">
    <property type="term" value="C:membrane"/>
    <property type="evidence" value="ECO:0007669"/>
    <property type="project" value="UniProtKB-SubCell"/>
</dbReference>
<protein>
    <recommendedName>
        <fullName evidence="9">Protein kinase domain-containing protein</fullName>
    </recommendedName>
</protein>
<dbReference type="PROSITE" id="PS50011">
    <property type="entry name" value="PROTEIN_KINASE_DOM"/>
    <property type="match status" value="1"/>
</dbReference>
<organism evidence="10 11">
    <name type="scientific">Solanum tuberosum</name>
    <name type="common">Potato</name>
    <dbReference type="NCBI Taxonomy" id="4113"/>
    <lineage>
        <taxon>Eukaryota</taxon>
        <taxon>Viridiplantae</taxon>
        <taxon>Streptophyta</taxon>
        <taxon>Embryophyta</taxon>
        <taxon>Tracheophyta</taxon>
        <taxon>Spermatophyta</taxon>
        <taxon>Magnoliopsida</taxon>
        <taxon>eudicotyledons</taxon>
        <taxon>Gunneridae</taxon>
        <taxon>Pentapetalae</taxon>
        <taxon>asterids</taxon>
        <taxon>lamiids</taxon>
        <taxon>Solanales</taxon>
        <taxon>Solanaceae</taxon>
        <taxon>Solanoideae</taxon>
        <taxon>Solaneae</taxon>
        <taxon>Solanum</taxon>
    </lineage>
</organism>
<evidence type="ECO:0000256" key="6">
    <source>
        <dbReference type="ARBA" id="ARBA00023136"/>
    </source>
</evidence>
<dbReference type="PANTHER" id="PTHR27009">
    <property type="entry name" value="RUST RESISTANCE KINASE LR10-RELATED"/>
    <property type="match status" value="1"/>
</dbReference>
<sequence length="89" mass="9977">MTRGFKEKLGKGGYGSVYKGKLQSGRDVAVKMLSKPKAGGQDFMNEVATIGRIHHVNVVGHTTFFWMRISFQRFLTLGLQSYIQQIIAL</sequence>
<keyword evidence="8" id="KW-0067">ATP-binding</keyword>
<dbReference type="PROSITE" id="PS00107">
    <property type="entry name" value="PROTEIN_KINASE_ATP"/>
    <property type="match status" value="1"/>
</dbReference>
<evidence type="ECO:0000256" key="4">
    <source>
        <dbReference type="ARBA" id="ARBA00022729"/>
    </source>
</evidence>
<keyword evidence="2" id="KW-0418">Kinase</keyword>
<keyword evidence="8" id="KW-0547">Nucleotide-binding</keyword>
<keyword evidence="11" id="KW-1185">Reference proteome</keyword>
<dbReference type="AlphaFoldDB" id="M1BQU9"/>
<dbReference type="InterPro" id="IPR001245">
    <property type="entry name" value="Ser-Thr/Tyr_kinase_cat_dom"/>
</dbReference>
<reference evidence="10" key="2">
    <citation type="submission" date="2015-06" db="UniProtKB">
        <authorList>
            <consortium name="EnsemblPlants"/>
        </authorList>
    </citation>
    <scope>IDENTIFICATION</scope>
    <source>
        <strain evidence="10">DM1-3 516 R44</strain>
    </source>
</reference>
<dbReference type="InterPro" id="IPR045874">
    <property type="entry name" value="LRK10/LRL21-25-like"/>
</dbReference>